<organism evidence="10 11">
    <name type="scientific">Porites evermanni</name>
    <dbReference type="NCBI Taxonomy" id="104178"/>
    <lineage>
        <taxon>Eukaryota</taxon>
        <taxon>Metazoa</taxon>
        <taxon>Cnidaria</taxon>
        <taxon>Anthozoa</taxon>
        <taxon>Hexacorallia</taxon>
        <taxon>Scleractinia</taxon>
        <taxon>Fungiina</taxon>
        <taxon>Poritidae</taxon>
        <taxon>Porites</taxon>
    </lineage>
</organism>
<dbReference type="Pfam" id="PF00001">
    <property type="entry name" value="7tm_1"/>
    <property type="match status" value="2"/>
</dbReference>
<keyword evidence="5 8" id="KW-0472">Membrane</keyword>
<keyword evidence="7" id="KW-0807">Transducer</keyword>
<accession>A0ABN8M3C9</accession>
<feature type="transmembrane region" description="Helical" evidence="8">
    <location>
        <begin position="447"/>
        <end position="469"/>
    </location>
</feature>
<evidence type="ECO:0000259" key="9">
    <source>
        <dbReference type="PROSITE" id="PS50262"/>
    </source>
</evidence>
<feature type="transmembrane region" description="Helical" evidence="8">
    <location>
        <begin position="20"/>
        <end position="39"/>
    </location>
</feature>
<feature type="transmembrane region" description="Helical" evidence="8">
    <location>
        <begin position="619"/>
        <end position="642"/>
    </location>
</feature>
<dbReference type="CDD" id="cd00637">
    <property type="entry name" value="7tm_classA_rhodopsin-like"/>
    <property type="match status" value="2"/>
</dbReference>
<protein>
    <recommendedName>
        <fullName evidence="9">G-protein coupled receptors family 1 profile domain-containing protein</fullName>
    </recommendedName>
</protein>
<feature type="transmembrane region" description="Helical" evidence="8">
    <location>
        <begin position="133"/>
        <end position="152"/>
    </location>
</feature>
<name>A0ABN8M3C9_9CNID</name>
<dbReference type="PROSITE" id="PS50262">
    <property type="entry name" value="G_PROTEIN_RECEP_F1_2"/>
    <property type="match status" value="2"/>
</dbReference>
<keyword evidence="6" id="KW-0675">Receptor</keyword>
<feature type="transmembrane region" description="Helical" evidence="8">
    <location>
        <begin position="536"/>
        <end position="559"/>
    </location>
</feature>
<keyword evidence="3 8" id="KW-1133">Transmembrane helix</keyword>
<evidence type="ECO:0000256" key="6">
    <source>
        <dbReference type="ARBA" id="ARBA00023170"/>
    </source>
</evidence>
<comment type="caution">
    <text evidence="10">The sequence shown here is derived from an EMBL/GenBank/DDBJ whole genome shotgun (WGS) entry which is preliminary data.</text>
</comment>
<dbReference type="SMART" id="SM01381">
    <property type="entry name" value="7TM_GPCR_Srsx"/>
    <property type="match status" value="1"/>
</dbReference>
<feature type="non-terminal residue" evidence="10">
    <location>
        <position position="656"/>
    </location>
</feature>
<dbReference type="Gene3D" id="1.20.1070.10">
    <property type="entry name" value="Rhodopsin 7-helix transmembrane proteins"/>
    <property type="match status" value="2"/>
</dbReference>
<feature type="domain" description="G-protein coupled receptors family 1 profile" evidence="9">
    <location>
        <begin position="389"/>
        <end position="639"/>
    </location>
</feature>
<feature type="transmembrane region" description="Helical" evidence="8">
    <location>
        <begin position="376"/>
        <end position="398"/>
    </location>
</feature>
<dbReference type="Proteomes" id="UP001159427">
    <property type="component" value="Unassembled WGS sequence"/>
</dbReference>
<feature type="transmembrane region" description="Helical" evidence="8">
    <location>
        <begin position="260"/>
        <end position="283"/>
    </location>
</feature>
<dbReference type="PRINTS" id="PR00237">
    <property type="entry name" value="GPCRRHODOPSN"/>
</dbReference>
<feature type="transmembrane region" description="Helical" evidence="8">
    <location>
        <begin position="51"/>
        <end position="76"/>
    </location>
</feature>
<keyword evidence="2 8" id="KW-0812">Transmembrane</keyword>
<feature type="transmembrane region" description="Helical" evidence="8">
    <location>
        <begin position="490"/>
        <end position="507"/>
    </location>
</feature>
<dbReference type="InterPro" id="IPR000276">
    <property type="entry name" value="GPCR_Rhodpsn"/>
</dbReference>
<feature type="transmembrane region" description="Helical" evidence="8">
    <location>
        <begin position="325"/>
        <end position="345"/>
    </location>
</feature>
<dbReference type="InterPro" id="IPR017452">
    <property type="entry name" value="GPCR_Rhodpsn_7TM"/>
</dbReference>
<feature type="transmembrane region" description="Helical" evidence="8">
    <location>
        <begin position="410"/>
        <end position="435"/>
    </location>
</feature>
<evidence type="ECO:0000256" key="7">
    <source>
        <dbReference type="ARBA" id="ARBA00023224"/>
    </source>
</evidence>
<feature type="transmembrane region" description="Helical" evidence="8">
    <location>
        <begin position="88"/>
        <end position="113"/>
    </location>
</feature>
<evidence type="ECO:0000313" key="11">
    <source>
        <dbReference type="Proteomes" id="UP001159427"/>
    </source>
</evidence>
<feature type="transmembrane region" description="Helical" evidence="8">
    <location>
        <begin position="228"/>
        <end position="248"/>
    </location>
</feature>
<dbReference type="InterPro" id="IPR050125">
    <property type="entry name" value="GPCR_opsins"/>
</dbReference>
<dbReference type="SUPFAM" id="SSF81321">
    <property type="entry name" value="Family A G protein-coupled receptor-like"/>
    <property type="match status" value="2"/>
</dbReference>
<evidence type="ECO:0000256" key="3">
    <source>
        <dbReference type="ARBA" id="ARBA00022989"/>
    </source>
</evidence>
<evidence type="ECO:0000256" key="5">
    <source>
        <dbReference type="ARBA" id="ARBA00023136"/>
    </source>
</evidence>
<comment type="subcellular location">
    <subcellularLocation>
        <location evidence="1">Membrane</location>
        <topology evidence="1">Multi-pass membrane protein</topology>
    </subcellularLocation>
</comment>
<feature type="transmembrane region" description="Helical" evidence="8">
    <location>
        <begin position="587"/>
        <end position="607"/>
    </location>
</feature>
<dbReference type="EMBL" id="CALNXI010000173">
    <property type="protein sequence ID" value="CAH3021217.1"/>
    <property type="molecule type" value="Genomic_DNA"/>
</dbReference>
<proteinExistence type="predicted"/>
<reference evidence="10 11" key="1">
    <citation type="submission" date="2022-05" db="EMBL/GenBank/DDBJ databases">
        <authorList>
            <consortium name="Genoscope - CEA"/>
            <person name="William W."/>
        </authorList>
    </citation>
    <scope>NUCLEOTIDE SEQUENCE [LARGE SCALE GENOMIC DNA]</scope>
</reference>
<sequence length="656" mass="74147">MADSLSSRSSSLITVEVTSLVILNVLSLAGNILVCMSVYKNVRLRTTTNLYIIALAASDLLSAVFVMPIGIGVLITGEWIFGEAICQLHAFFSLFVIYISPVTMGLTAVNRYVRICRSTQQYDRFFSARKSRLLLAMVWFSVACYTVVPRLAGLQAYEFVPGYAQCSIAHLSEIGKTIHYSIVLIFFFLTPLIATLLSYKRVAEVIRQHNINASSSISSHEIKISKTLFAVVFAFMICWIPFWIIVVLRRFKLVATMPRSVELFCMFLLYLSNTINPFIYAGMNPVFKKEFRNLLCCGRNRLIRHQNINALSSLSLHEINLSKSLFANVFAFIICWIPFGVIAVLRRFRLVAMMPRSVELLCILSSRSSFLITVEVTSLVILNVLSLTGNILVCMSVYKNVRLRTTTNLYIIALAVTDLLSGVFVMPIGIGVLITGEWIFGEAICQLYAFFSLFVIFTSPVTMGLTAVNRYVRICRSTQQYDRLFSARKSLLLLAIVWFSVACYAAVPRLAGLQAYEFVPGYAQCTVAHLNEIGKTIHYCIVLIFFFLTPLIATLFSYIRVAKVIRQHNINASSSISSNEIKISKSLFAVVFAFMICWIPFWIIVVLRRFKLVATMPRSVELLCLFFFYLSNAINPFIYAGMNPVFRKEFRNLLCC</sequence>
<dbReference type="PANTHER" id="PTHR24240">
    <property type="entry name" value="OPSIN"/>
    <property type="match status" value="1"/>
</dbReference>
<keyword evidence="11" id="KW-1185">Reference proteome</keyword>
<evidence type="ECO:0000256" key="2">
    <source>
        <dbReference type="ARBA" id="ARBA00022692"/>
    </source>
</evidence>
<feature type="transmembrane region" description="Helical" evidence="8">
    <location>
        <begin position="178"/>
        <end position="199"/>
    </location>
</feature>
<evidence type="ECO:0000256" key="4">
    <source>
        <dbReference type="ARBA" id="ARBA00023040"/>
    </source>
</evidence>
<keyword evidence="4" id="KW-0297">G-protein coupled receptor</keyword>
<gene>
    <name evidence="10" type="ORF">PEVE_00010379</name>
</gene>
<evidence type="ECO:0000256" key="8">
    <source>
        <dbReference type="SAM" id="Phobius"/>
    </source>
</evidence>
<evidence type="ECO:0000313" key="10">
    <source>
        <dbReference type="EMBL" id="CAH3021217.1"/>
    </source>
</evidence>
<feature type="domain" description="G-protein coupled receptors family 1 profile" evidence="9">
    <location>
        <begin position="30"/>
        <end position="280"/>
    </location>
</feature>
<evidence type="ECO:0000256" key="1">
    <source>
        <dbReference type="ARBA" id="ARBA00004141"/>
    </source>
</evidence>